<evidence type="ECO:0000313" key="2">
    <source>
        <dbReference type="Proteomes" id="UP000240830"/>
    </source>
</evidence>
<gene>
    <name evidence="1" type="ORF">PSACC_01243</name>
</gene>
<evidence type="ECO:0000313" key="1">
    <source>
        <dbReference type="EMBL" id="PJF18944.1"/>
    </source>
</evidence>
<comment type="caution">
    <text evidence="1">The sequence shown here is derived from an EMBL/GenBank/DDBJ whole genome shotgun (WGS) entry which is preliminary data.</text>
</comment>
<keyword evidence="2" id="KW-1185">Reference proteome</keyword>
<proteinExistence type="predicted"/>
<dbReference type="EMBL" id="MTSL01000093">
    <property type="protein sequence ID" value="PJF18944.1"/>
    <property type="molecule type" value="Genomic_DNA"/>
</dbReference>
<reference evidence="1 2" key="1">
    <citation type="submission" date="2016-10" db="EMBL/GenBank/DDBJ databases">
        <title>The genome of Paramicrosporidium saccamoebae is the missing link in understanding Cryptomycota and Microsporidia evolution.</title>
        <authorList>
            <person name="Quandt C.A."/>
            <person name="Beaudet D."/>
            <person name="Corsaro D."/>
            <person name="Michel R."/>
            <person name="Corradi N."/>
            <person name="James T."/>
        </authorList>
    </citation>
    <scope>NUCLEOTIDE SEQUENCE [LARGE SCALE GENOMIC DNA]</scope>
    <source>
        <strain evidence="1 2">KSL3</strain>
    </source>
</reference>
<sequence>MRAIDKDEDQFDMADGLEGLSILDESFLDKVELAGIKTQKWSHEALALDIEPPKQTPDDAELWQALMIEQKTRYEAQISNLKNDLKSLKMTVKTTESGKDRFEREKWDRFNQILDTYFAEYNVQI</sequence>
<protein>
    <submittedName>
        <fullName evidence="1">Uncharacterized protein</fullName>
    </submittedName>
</protein>
<dbReference type="AlphaFoldDB" id="A0A2H9TMH8"/>
<name>A0A2H9TMH8_9FUNG</name>
<organism evidence="1 2">
    <name type="scientific">Paramicrosporidium saccamoebae</name>
    <dbReference type="NCBI Taxonomy" id="1246581"/>
    <lineage>
        <taxon>Eukaryota</taxon>
        <taxon>Fungi</taxon>
        <taxon>Fungi incertae sedis</taxon>
        <taxon>Cryptomycota</taxon>
        <taxon>Cryptomycota incertae sedis</taxon>
        <taxon>Paramicrosporidium</taxon>
    </lineage>
</organism>
<dbReference type="Proteomes" id="UP000240830">
    <property type="component" value="Unassembled WGS sequence"/>
</dbReference>
<accession>A0A2H9TMH8</accession>